<evidence type="ECO:0000256" key="1">
    <source>
        <dbReference type="SAM" id="MobiDB-lite"/>
    </source>
</evidence>
<dbReference type="Proteomes" id="UP000001510">
    <property type="component" value="Chromosome"/>
</dbReference>
<accession>B0JPK9</accession>
<protein>
    <submittedName>
        <fullName evidence="2">Uncharacterized protein</fullName>
    </submittedName>
</protein>
<name>B0JPK9_MICAN</name>
<dbReference type="PaxDb" id="449447-MAE_37610"/>
<evidence type="ECO:0000313" key="2">
    <source>
        <dbReference type="EMBL" id="BAG03583.1"/>
    </source>
</evidence>
<reference evidence="2 3" key="1">
    <citation type="journal article" date="2007" name="DNA Res.">
        <title>Complete genomic structure of the bloom-forming toxic cyanobacterium Microcystis aeruginosa NIES-843.</title>
        <authorList>
            <person name="Kaneko T."/>
            <person name="Nakajima N."/>
            <person name="Okamoto S."/>
            <person name="Suzuki I."/>
            <person name="Tanabe Y."/>
            <person name="Tamaoki M."/>
            <person name="Nakamura Y."/>
            <person name="Kasai F."/>
            <person name="Watanabe A."/>
            <person name="Kawashima K."/>
            <person name="Kishida Y."/>
            <person name="Ono A."/>
            <person name="Shimizu Y."/>
            <person name="Takahashi C."/>
            <person name="Minami C."/>
            <person name="Fujishiro T."/>
            <person name="Kohara M."/>
            <person name="Katoh M."/>
            <person name="Nakazaki N."/>
            <person name="Nakayama S."/>
            <person name="Yamada M."/>
            <person name="Tabata S."/>
            <person name="Watanabe M.M."/>
        </authorList>
    </citation>
    <scope>NUCLEOTIDE SEQUENCE [LARGE SCALE GENOMIC DNA]</scope>
    <source>
        <strain evidence="3">NIES-843 / IAM M-247</strain>
    </source>
</reference>
<sequence length="56" mass="6532">MEWIRPNHPLGKPSRGLGGETVESDFSYHPKVEIVNYPINYRLLRPKRGVTKLNRD</sequence>
<organism evidence="2 3">
    <name type="scientific">Microcystis aeruginosa (strain NIES-843 / IAM M-2473)</name>
    <dbReference type="NCBI Taxonomy" id="449447"/>
    <lineage>
        <taxon>Bacteria</taxon>
        <taxon>Bacillati</taxon>
        <taxon>Cyanobacteriota</taxon>
        <taxon>Cyanophyceae</taxon>
        <taxon>Oscillatoriophycideae</taxon>
        <taxon>Chroococcales</taxon>
        <taxon>Microcystaceae</taxon>
        <taxon>Microcystis</taxon>
    </lineage>
</organism>
<dbReference type="EnsemblBacteria" id="BAG03583">
    <property type="protein sequence ID" value="BAG03583"/>
    <property type="gene ID" value="MAE_37610"/>
</dbReference>
<proteinExistence type="predicted"/>
<dbReference type="EMBL" id="AP009552">
    <property type="protein sequence ID" value="BAG03583.1"/>
    <property type="molecule type" value="Genomic_DNA"/>
</dbReference>
<dbReference type="AlphaFoldDB" id="B0JPK9"/>
<evidence type="ECO:0000313" key="3">
    <source>
        <dbReference type="Proteomes" id="UP000001510"/>
    </source>
</evidence>
<keyword evidence="3" id="KW-1185">Reference proteome</keyword>
<feature type="region of interest" description="Disordered" evidence="1">
    <location>
        <begin position="1"/>
        <end position="22"/>
    </location>
</feature>
<gene>
    <name evidence="2" type="ordered locus">MAE_37610</name>
</gene>
<dbReference type="KEGG" id="mar:MAE_37610"/>
<dbReference type="HOGENOM" id="CLU_3009252_0_0_3"/>